<dbReference type="PROSITE" id="PS50937">
    <property type="entry name" value="HTH_MERR_2"/>
    <property type="match status" value="1"/>
</dbReference>
<evidence type="ECO:0000256" key="5">
    <source>
        <dbReference type="SAM" id="Coils"/>
    </source>
</evidence>
<dbReference type="Gene3D" id="1.10.490.50">
    <property type="entry name" value="Antibiotic binding domain of TipA-like multidrug resistance regulators"/>
    <property type="match status" value="1"/>
</dbReference>
<keyword evidence="3" id="KW-0010">Activator</keyword>
<keyword evidence="5" id="KW-0175">Coiled coil</keyword>
<gene>
    <name evidence="7" type="primary">mta</name>
    <name evidence="7" type="ORF">NEOCIP111885_00871</name>
</gene>
<dbReference type="Pfam" id="PF07739">
    <property type="entry name" value="TipAS"/>
    <property type="match status" value="1"/>
</dbReference>
<evidence type="ECO:0000256" key="1">
    <source>
        <dbReference type="ARBA" id="ARBA00023015"/>
    </source>
</evidence>
<reference evidence="7" key="1">
    <citation type="submission" date="2021-10" db="EMBL/GenBank/DDBJ databases">
        <authorList>
            <person name="Criscuolo A."/>
        </authorList>
    </citation>
    <scope>NUCLEOTIDE SEQUENCE</scope>
    <source>
        <strain evidence="7">CIP111885</strain>
    </source>
</reference>
<keyword evidence="1" id="KW-0805">Transcription regulation</keyword>
<proteinExistence type="predicted"/>
<protein>
    <submittedName>
        <fullName evidence="7">HTH-type transcriptional activator mta</fullName>
    </submittedName>
</protein>
<keyword evidence="2" id="KW-0238">DNA-binding</keyword>
<evidence type="ECO:0000259" key="6">
    <source>
        <dbReference type="PROSITE" id="PS50937"/>
    </source>
</evidence>
<dbReference type="PANTHER" id="PTHR30204">
    <property type="entry name" value="REDOX-CYCLING DRUG-SENSING TRANSCRIPTIONAL ACTIVATOR SOXR"/>
    <property type="match status" value="1"/>
</dbReference>
<dbReference type="InterPro" id="IPR012925">
    <property type="entry name" value="TipAS_dom"/>
</dbReference>
<dbReference type="PRINTS" id="PR00040">
    <property type="entry name" value="HTHMERR"/>
</dbReference>
<accession>A0A9C7G7I7</accession>
<organism evidence="7 8">
    <name type="scientific">Pseudoneobacillus rhizosphaerae</name>
    <dbReference type="NCBI Taxonomy" id="2880968"/>
    <lineage>
        <taxon>Bacteria</taxon>
        <taxon>Bacillati</taxon>
        <taxon>Bacillota</taxon>
        <taxon>Bacilli</taxon>
        <taxon>Bacillales</taxon>
        <taxon>Bacillaceae</taxon>
        <taxon>Pseudoneobacillus</taxon>
    </lineage>
</organism>
<dbReference type="SMART" id="SM00422">
    <property type="entry name" value="HTH_MERR"/>
    <property type="match status" value="1"/>
</dbReference>
<keyword evidence="8" id="KW-1185">Reference proteome</keyword>
<comment type="caution">
    <text evidence="7">The sequence shown here is derived from an EMBL/GenBank/DDBJ whole genome shotgun (WGS) entry which is preliminary data.</text>
</comment>
<dbReference type="GO" id="GO:0003700">
    <property type="term" value="F:DNA-binding transcription factor activity"/>
    <property type="evidence" value="ECO:0007669"/>
    <property type="project" value="InterPro"/>
</dbReference>
<dbReference type="InterPro" id="IPR036244">
    <property type="entry name" value="TipA-like_antibiotic-bd"/>
</dbReference>
<evidence type="ECO:0000313" key="7">
    <source>
        <dbReference type="EMBL" id="CAG9607181.1"/>
    </source>
</evidence>
<dbReference type="InterPro" id="IPR009061">
    <property type="entry name" value="DNA-bd_dom_put_sf"/>
</dbReference>
<dbReference type="SUPFAM" id="SSF89082">
    <property type="entry name" value="Antibiotic binding domain of TipA-like multidrug resistance regulators"/>
    <property type="match status" value="1"/>
</dbReference>
<dbReference type="Pfam" id="PF13411">
    <property type="entry name" value="MerR_1"/>
    <property type="match status" value="1"/>
</dbReference>
<name>A0A9C7G7I7_9BACI</name>
<dbReference type="InterPro" id="IPR047057">
    <property type="entry name" value="MerR_fam"/>
</dbReference>
<dbReference type="AlphaFoldDB" id="A0A9C7G7I7"/>
<dbReference type="Gene3D" id="1.10.1660.10">
    <property type="match status" value="1"/>
</dbReference>
<dbReference type="RefSeq" id="WP_230495453.1">
    <property type="nucleotide sequence ID" value="NZ_CAKJTG010000004.1"/>
</dbReference>
<dbReference type="Proteomes" id="UP000789845">
    <property type="component" value="Unassembled WGS sequence"/>
</dbReference>
<dbReference type="InterPro" id="IPR000551">
    <property type="entry name" value="MerR-type_HTH_dom"/>
</dbReference>
<dbReference type="CDD" id="cd01106">
    <property type="entry name" value="HTH_TipAL-Mta"/>
    <property type="match status" value="1"/>
</dbReference>
<evidence type="ECO:0000256" key="4">
    <source>
        <dbReference type="ARBA" id="ARBA00023163"/>
    </source>
</evidence>
<dbReference type="PANTHER" id="PTHR30204:SF90">
    <property type="entry name" value="HTH-TYPE TRANSCRIPTIONAL ACTIVATOR MTA"/>
    <property type="match status" value="1"/>
</dbReference>
<keyword evidence="4" id="KW-0804">Transcription</keyword>
<evidence type="ECO:0000256" key="3">
    <source>
        <dbReference type="ARBA" id="ARBA00023159"/>
    </source>
</evidence>
<feature type="coiled-coil region" evidence="5">
    <location>
        <begin position="77"/>
        <end position="104"/>
    </location>
</feature>
<dbReference type="SUPFAM" id="SSF46955">
    <property type="entry name" value="Putative DNA-binding domain"/>
    <property type="match status" value="1"/>
</dbReference>
<feature type="domain" description="HTH merR-type" evidence="6">
    <location>
        <begin position="1"/>
        <end position="71"/>
    </location>
</feature>
<dbReference type="EMBL" id="CAKJTG010000004">
    <property type="protein sequence ID" value="CAG9607181.1"/>
    <property type="molecule type" value="Genomic_DNA"/>
</dbReference>
<dbReference type="GO" id="GO:0003677">
    <property type="term" value="F:DNA binding"/>
    <property type="evidence" value="ECO:0007669"/>
    <property type="project" value="UniProtKB-KW"/>
</dbReference>
<sequence length="255" mass="29152">MEYTVQKLGSLAGVSTRTLRYYDEIGILKPARINSSGYRIYGQAEVDLLQQILFYRELGVSLDSIKEIVTAPSFDGAQALKEHREKLLEKKEQLEVLIKNVDKTIALTEGRMKMSNKEKFEGFKKKMVDDNEGKYGKEIREKYGNAKVDKSNAKLMNMTEEEHERVTKLAEEVQETLALAFATGDPAGELAQKAADLHKQWLCFYWTEYSKEAHAGLAQMYVDDERFTAYYDKEQPGTAEFLRDAIQIYTGMKNA</sequence>
<evidence type="ECO:0000313" key="8">
    <source>
        <dbReference type="Proteomes" id="UP000789845"/>
    </source>
</evidence>
<evidence type="ECO:0000256" key="2">
    <source>
        <dbReference type="ARBA" id="ARBA00023125"/>
    </source>
</evidence>